<dbReference type="GO" id="GO:0050660">
    <property type="term" value="F:flavin adenine dinucleotide binding"/>
    <property type="evidence" value="ECO:0007669"/>
    <property type="project" value="InterPro"/>
</dbReference>
<evidence type="ECO:0000256" key="6">
    <source>
        <dbReference type="SAM" id="MobiDB-lite"/>
    </source>
</evidence>
<dbReference type="InterPro" id="IPR009100">
    <property type="entry name" value="AcylCoA_DH/oxidase_NM_dom_sf"/>
</dbReference>
<keyword evidence="7" id="KW-0472">Membrane</keyword>
<dbReference type="InterPro" id="IPR006091">
    <property type="entry name" value="Acyl-CoA_Oxase/DH_mid-dom"/>
</dbReference>
<evidence type="ECO:0000256" key="3">
    <source>
        <dbReference type="ARBA" id="ARBA00022630"/>
    </source>
</evidence>
<reference evidence="11" key="1">
    <citation type="submission" date="2016-10" db="EMBL/GenBank/DDBJ databases">
        <authorList>
            <person name="Varghese N."/>
            <person name="Submissions S."/>
        </authorList>
    </citation>
    <scope>NUCLEOTIDE SEQUENCE [LARGE SCALE GENOMIC DNA]</scope>
    <source>
        <strain evidence="11">IBRC-M 10403</strain>
    </source>
</reference>
<dbReference type="AlphaFoldDB" id="A0A1G6Z1H0"/>
<keyword evidence="5" id="KW-0560">Oxidoreductase</keyword>
<keyword evidence="4 5" id="KW-0274">FAD</keyword>
<dbReference type="InterPro" id="IPR037069">
    <property type="entry name" value="AcylCoA_DH/ox_N_sf"/>
</dbReference>
<keyword evidence="7" id="KW-0812">Transmembrane</keyword>
<name>A0A1G6Z1H0_9PSEU</name>
<dbReference type="SUPFAM" id="SSF47203">
    <property type="entry name" value="Acyl-CoA dehydrogenase C-terminal domain-like"/>
    <property type="match status" value="1"/>
</dbReference>
<feature type="transmembrane region" description="Helical" evidence="7">
    <location>
        <begin position="90"/>
        <end position="109"/>
    </location>
</feature>
<keyword evidence="11" id="KW-1185">Reference proteome</keyword>
<dbReference type="RefSeq" id="WP_175483106.1">
    <property type="nucleotide sequence ID" value="NZ_FMZZ01000025.1"/>
</dbReference>
<sequence>MSTNGMTTHGRKDSANDLEERFGDPYDEANPFGHAAIVAADERAELPDGAEAVLDEVGLNAEFVPERLGGRLTEVDALVRRLRPVFRRDAALGLGYGVTSFMAGLNVWLGGSDVQRKWLADALLGNGKVSVGYHELGRGNDLTGNEFSANRTGDSLILNGRKEVINNAGRAVAAVLFARTDTRGGGRDHSLLLVDLTRLDQERFRRLPRYRTLGLRGCALAGFEFDGCAVPDSALVGEVGAGPDLALRSFQVSRAVMAGAGLGILDAGLFGVLRFALDRRLYGRTVAELPHARSTLAGAYADLLTADAMVTAVTRALHVLPASASACAAAAKYLVPLLLEDAMNALSVILGARFYLREGEYAGFGKHMRDLPPLGIGHAGGVSCQLTILPQLPRLLRGTGDAAPAAVFDTAAPLPELDLAKLRLFAPAGDPLLAVLRDDGTPPAIAAELAALTDAAAAMSPRETGVAAGPAALALTERYALLLAAAAVLGQARHGDAPEGWAELALDRLAERLRPSAALPVFRPDAEEALFGDLVDRAASGVGFCLDRDLVHRSLAP</sequence>
<dbReference type="Proteomes" id="UP000199501">
    <property type="component" value="Unassembled WGS sequence"/>
</dbReference>
<feature type="domain" description="Acyl-CoA oxidase/dehydrogenase middle" evidence="9">
    <location>
        <begin position="135"/>
        <end position="228"/>
    </location>
</feature>
<dbReference type="STRING" id="1271860.SAMN05216174_12511"/>
<evidence type="ECO:0000256" key="2">
    <source>
        <dbReference type="ARBA" id="ARBA00009347"/>
    </source>
</evidence>
<dbReference type="PANTHER" id="PTHR43884">
    <property type="entry name" value="ACYL-COA DEHYDROGENASE"/>
    <property type="match status" value="1"/>
</dbReference>
<dbReference type="EMBL" id="FMZZ01000025">
    <property type="protein sequence ID" value="SDD96594.1"/>
    <property type="molecule type" value="Genomic_DNA"/>
</dbReference>
<comment type="similarity">
    <text evidence="2 5">Belongs to the acyl-CoA dehydrogenase family.</text>
</comment>
<keyword evidence="3 5" id="KW-0285">Flavoprotein</keyword>
<dbReference type="Pfam" id="PF00441">
    <property type="entry name" value="Acyl-CoA_dh_1"/>
    <property type="match status" value="1"/>
</dbReference>
<dbReference type="InterPro" id="IPR009075">
    <property type="entry name" value="AcylCo_DH/oxidase_C"/>
</dbReference>
<dbReference type="SUPFAM" id="SSF56645">
    <property type="entry name" value="Acyl-CoA dehydrogenase NM domain-like"/>
    <property type="match status" value="1"/>
</dbReference>
<accession>A0A1G6Z1H0</accession>
<evidence type="ECO:0000313" key="11">
    <source>
        <dbReference type="Proteomes" id="UP000199501"/>
    </source>
</evidence>
<dbReference type="GO" id="GO:0005886">
    <property type="term" value="C:plasma membrane"/>
    <property type="evidence" value="ECO:0007669"/>
    <property type="project" value="TreeGrafter"/>
</dbReference>
<comment type="cofactor">
    <cofactor evidence="1 5">
        <name>FAD</name>
        <dbReference type="ChEBI" id="CHEBI:57692"/>
    </cofactor>
</comment>
<dbReference type="InterPro" id="IPR046373">
    <property type="entry name" value="Acyl-CoA_Oxase/DH_mid-dom_sf"/>
</dbReference>
<evidence type="ECO:0000256" key="4">
    <source>
        <dbReference type="ARBA" id="ARBA00022827"/>
    </source>
</evidence>
<feature type="region of interest" description="Disordered" evidence="6">
    <location>
        <begin position="1"/>
        <end position="24"/>
    </location>
</feature>
<dbReference type="Gene3D" id="1.10.540.10">
    <property type="entry name" value="Acyl-CoA dehydrogenase/oxidase, N-terminal domain"/>
    <property type="match status" value="1"/>
</dbReference>
<feature type="compositionally biased region" description="Basic and acidic residues" evidence="6">
    <location>
        <begin position="10"/>
        <end position="24"/>
    </location>
</feature>
<dbReference type="GO" id="GO:0003995">
    <property type="term" value="F:acyl-CoA dehydrogenase activity"/>
    <property type="evidence" value="ECO:0007669"/>
    <property type="project" value="TreeGrafter"/>
</dbReference>
<dbReference type="InterPro" id="IPR036250">
    <property type="entry name" value="AcylCo_DH-like_C"/>
</dbReference>
<keyword evidence="7" id="KW-1133">Transmembrane helix</keyword>
<proteinExistence type="inferred from homology"/>
<dbReference type="Gene3D" id="2.40.110.10">
    <property type="entry name" value="Butyryl-CoA Dehydrogenase, subunit A, domain 2"/>
    <property type="match status" value="1"/>
</dbReference>
<organism evidence="10 11">
    <name type="scientific">Actinokineospora iranica</name>
    <dbReference type="NCBI Taxonomy" id="1271860"/>
    <lineage>
        <taxon>Bacteria</taxon>
        <taxon>Bacillati</taxon>
        <taxon>Actinomycetota</taxon>
        <taxon>Actinomycetes</taxon>
        <taxon>Pseudonocardiales</taxon>
        <taxon>Pseudonocardiaceae</taxon>
        <taxon>Actinokineospora</taxon>
    </lineage>
</organism>
<dbReference type="Pfam" id="PF02770">
    <property type="entry name" value="Acyl-CoA_dh_M"/>
    <property type="match status" value="1"/>
</dbReference>
<evidence type="ECO:0000313" key="10">
    <source>
        <dbReference type="EMBL" id="SDD96594.1"/>
    </source>
</evidence>
<dbReference type="Gene3D" id="1.20.140.10">
    <property type="entry name" value="Butyryl-CoA Dehydrogenase, subunit A, domain 3"/>
    <property type="match status" value="1"/>
</dbReference>
<evidence type="ECO:0000259" key="9">
    <source>
        <dbReference type="Pfam" id="PF02770"/>
    </source>
</evidence>
<evidence type="ECO:0000256" key="7">
    <source>
        <dbReference type="SAM" id="Phobius"/>
    </source>
</evidence>
<feature type="domain" description="Acyl-CoA dehydrogenase/oxidase C-terminal" evidence="8">
    <location>
        <begin position="241"/>
        <end position="377"/>
    </location>
</feature>
<evidence type="ECO:0000256" key="1">
    <source>
        <dbReference type="ARBA" id="ARBA00001974"/>
    </source>
</evidence>
<dbReference type="CDD" id="cd00567">
    <property type="entry name" value="ACAD"/>
    <property type="match status" value="1"/>
</dbReference>
<evidence type="ECO:0000259" key="8">
    <source>
        <dbReference type="Pfam" id="PF00441"/>
    </source>
</evidence>
<dbReference type="PANTHER" id="PTHR43884:SF19">
    <property type="entry name" value="ACYL-COA DEHYDROGENASE FADE4-RELATED"/>
    <property type="match status" value="1"/>
</dbReference>
<evidence type="ECO:0000256" key="5">
    <source>
        <dbReference type="RuleBase" id="RU362125"/>
    </source>
</evidence>
<protein>
    <submittedName>
        <fullName evidence="10">Acyl-CoA dehydrogenase</fullName>
    </submittedName>
</protein>
<gene>
    <name evidence="10" type="ORF">SAMN05216174_12511</name>
</gene>